<organism evidence="3 4">
    <name type="scientific">Ponticoccus litoralis</name>
    <dbReference type="NCBI Taxonomy" id="422297"/>
    <lineage>
        <taxon>Bacteria</taxon>
        <taxon>Pseudomonadati</taxon>
        <taxon>Pseudomonadota</taxon>
        <taxon>Alphaproteobacteria</taxon>
        <taxon>Rhodobacterales</taxon>
        <taxon>Roseobacteraceae</taxon>
        <taxon>Ponticoccus</taxon>
    </lineage>
</organism>
<dbReference type="AlphaFoldDB" id="A0AAW9SC10"/>
<gene>
    <name evidence="3" type="ORF">ABFB10_04100</name>
</gene>
<evidence type="ECO:0000259" key="2">
    <source>
        <dbReference type="Pfam" id="PF05050"/>
    </source>
</evidence>
<keyword evidence="3" id="KW-0808">Transferase</keyword>
<dbReference type="Pfam" id="PF05050">
    <property type="entry name" value="Methyltransf_21"/>
    <property type="match status" value="1"/>
</dbReference>
<evidence type="ECO:0000313" key="3">
    <source>
        <dbReference type="EMBL" id="MEN9060337.1"/>
    </source>
</evidence>
<dbReference type="Proteomes" id="UP001428774">
    <property type="component" value="Unassembled WGS sequence"/>
</dbReference>
<evidence type="ECO:0000313" key="4">
    <source>
        <dbReference type="Proteomes" id="UP001428774"/>
    </source>
</evidence>
<protein>
    <submittedName>
        <fullName evidence="3">FkbM family methyltransferase</fullName>
    </submittedName>
</protein>
<feature type="domain" description="Methyltransferase FkbM" evidence="2">
    <location>
        <begin position="69"/>
        <end position="194"/>
    </location>
</feature>
<comment type="caution">
    <text evidence="3">The sequence shown here is derived from an EMBL/GenBank/DDBJ whole genome shotgun (WGS) entry which is preliminary data.</text>
</comment>
<accession>A0AAW9SC10</accession>
<proteinExistence type="predicted"/>
<dbReference type="InterPro" id="IPR029063">
    <property type="entry name" value="SAM-dependent_MTases_sf"/>
</dbReference>
<dbReference type="EMBL" id="JBDNCH010000002">
    <property type="protein sequence ID" value="MEN9060337.1"/>
    <property type="molecule type" value="Genomic_DNA"/>
</dbReference>
<dbReference type="NCBIfam" id="TIGR01444">
    <property type="entry name" value="fkbM_fam"/>
    <property type="match status" value="1"/>
</dbReference>
<feature type="domain" description="Glycosyltransferase 61 catalytic" evidence="1">
    <location>
        <begin position="317"/>
        <end position="490"/>
    </location>
</feature>
<dbReference type="RefSeq" id="WP_347165529.1">
    <property type="nucleotide sequence ID" value="NZ_JBDNCH010000002.1"/>
</dbReference>
<name>A0AAW9SC10_9RHOB</name>
<evidence type="ECO:0000259" key="1">
    <source>
        <dbReference type="Pfam" id="PF04577"/>
    </source>
</evidence>
<dbReference type="GO" id="GO:0032259">
    <property type="term" value="P:methylation"/>
    <property type="evidence" value="ECO:0007669"/>
    <property type="project" value="UniProtKB-KW"/>
</dbReference>
<dbReference type="GO" id="GO:0016757">
    <property type="term" value="F:glycosyltransferase activity"/>
    <property type="evidence" value="ECO:0007669"/>
    <property type="project" value="InterPro"/>
</dbReference>
<dbReference type="GO" id="GO:0008168">
    <property type="term" value="F:methyltransferase activity"/>
    <property type="evidence" value="ECO:0007669"/>
    <property type="project" value="UniProtKB-KW"/>
</dbReference>
<dbReference type="SUPFAM" id="SSF53335">
    <property type="entry name" value="S-adenosyl-L-methionine-dependent methyltransferases"/>
    <property type="match status" value="1"/>
</dbReference>
<dbReference type="InterPro" id="IPR006342">
    <property type="entry name" value="FkbM_mtfrase"/>
</dbReference>
<keyword evidence="3" id="KW-0489">Methyltransferase</keyword>
<sequence>MTDAFRPIAIKGVQVPHSPFLTDTRIRRIEEARYEGEEIAGALAVCRPGDRVVEMGAGLGIVSAVTAMNAGPEAVLSFEANPNLIPHIRALHALNGLEDRIDVRNQVVISAPDRPETMDFFLGSSYLGNSLIDRETRRTEAVPVQTAAWADVVRDFRPTVLIMDIEGGELDFLAHADLSGLRAVVLEFHPDLYGKEGMRRCKEALRDAGFGKLAKTSTRFVWTCVRTAPKQDARALRPDPAGGWSCTLRAVKGAVVTGARINQLSAPSGVITSTGADVPEGALWRNMRRINLPFERPPRVERLEGRWLWGGVMWRNFAHFVVESPGRLWGYDTVPGGVDGILFVPRRPREDPDLTGFRADFFAAMGLGDVPIRVAHKPTEVAELIVPGQGFGLGAITDGTQIFRDFMHRRFGAGIAPEGGEKLYISRALLGPSRGALLGEERVEKLMRAEGYDIFHPERHTIPQQIARYKAARQIVASEGSALHLYAFCGRADQRVAILCRRRSGSTAQIARHIAGFTGRTPVVIDHLRAVWQNVESPRPRLSVGEPDLPAMQVSLRAAGFIGEGAPRSAIPEHEAQAALGDRYFREAAEA</sequence>
<dbReference type="InterPro" id="IPR049625">
    <property type="entry name" value="Glyco_transf_61_cat"/>
</dbReference>
<dbReference type="Pfam" id="PF04577">
    <property type="entry name" value="Glyco_transf_61"/>
    <property type="match status" value="1"/>
</dbReference>
<dbReference type="Gene3D" id="3.40.50.150">
    <property type="entry name" value="Vaccinia Virus protein VP39"/>
    <property type="match status" value="1"/>
</dbReference>
<reference evidence="3 4" key="1">
    <citation type="submission" date="2024-05" db="EMBL/GenBank/DDBJ databases">
        <title>Genome sequence of Ponticoccus litoralis KCCM 90028.</title>
        <authorList>
            <person name="Kim J.M."/>
            <person name="Lee J.K."/>
            <person name="Choi B.J."/>
            <person name="Bayburt H."/>
            <person name="Baek J.H."/>
            <person name="Jeon C.O."/>
        </authorList>
    </citation>
    <scope>NUCLEOTIDE SEQUENCE [LARGE SCALE GENOMIC DNA]</scope>
    <source>
        <strain evidence="3 4">KCCM 90028</strain>
    </source>
</reference>
<keyword evidence="4" id="KW-1185">Reference proteome</keyword>